<evidence type="ECO:0000256" key="7">
    <source>
        <dbReference type="ARBA" id="ARBA00038167"/>
    </source>
</evidence>
<dbReference type="Proteomes" id="UP001294444">
    <property type="component" value="Unassembled WGS sequence"/>
</dbReference>
<dbReference type="EMBL" id="OAPG01000007">
    <property type="protein sequence ID" value="SNX84729.1"/>
    <property type="molecule type" value="Genomic_DNA"/>
</dbReference>
<evidence type="ECO:0000256" key="5">
    <source>
        <dbReference type="ARBA" id="ARBA00022892"/>
    </source>
</evidence>
<protein>
    <submittedName>
        <fullName evidence="9">Related to BET5 - component of the TRAPP complex</fullName>
    </submittedName>
</protein>
<gene>
    <name evidence="9" type="ORF">MEPE_03438</name>
</gene>
<keyword evidence="3" id="KW-0813">Transport</keyword>
<dbReference type="PANTHER" id="PTHR23249">
    <property type="entry name" value="TRAFFICKING PROTEIN PARTICLE COMPLEX SUBUNIT"/>
    <property type="match status" value="1"/>
</dbReference>
<feature type="compositionally biased region" description="Polar residues" evidence="8">
    <location>
        <begin position="59"/>
        <end position="70"/>
    </location>
</feature>
<evidence type="ECO:0000256" key="3">
    <source>
        <dbReference type="ARBA" id="ARBA00022448"/>
    </source>
</evidence>
<evidence type="ECO:0000256" key="6">
    <source>
        <dbReference type="ARBA" id="ARBA00023034"/>
    </source>
</evidence>
<keyword evidence="6" id="KW-0333">Golgi apparatus</keyword>
<dbReference type="GO" id="GO:0005794">
    <property type="term" value="C:Golgi apparatus"/>
    <property type="evidence" value="ECO:0007669"/>
    <property type="project" value="UniProtKB-SubCell"/>
</dbReference>
<dbReference type="SMART" id="SM01399">
    <property type="entry name" value="Sybindin"/>
    <property type="match status" value="1"/>
</dbReference>
<accession>A0AAJ4XKZ9</accession>
<comment type="subcellular location">
    <subcellularLocation>
        <location evidence="2">Endoplasmic reticulum</location>
    </subcellularLocation>
    <subcellularLocation>
        <location evidence="1">Golgi apparatus</location>
        <location evidence="1">cis-Golgi network</location>
    </subcellularLocation>
</comment>
<keyword evidence="10" id="KW-1185">Reference proteome</keyword>
<feature type="compositionally biased region" description="Polar residues" evidence="8">
    <location>
        <begin position="89"/>
        <end position="101"/>
    </location>
</feature>
<keyword evidence="5" id="KW-0931">ER-Golgi transport</keyword>
<feature type="region of interest" description="Disordered" evidence="8">
    <location>
        <begin position="59"/>
        <end position="115"/>
    </location>
</feature>
<dbReference type="InterPro" id="IPR007233">
    <property type="entry name" value="TRAPPC"/>
</dbReference>
<organism evidence="9 10">
    <name type="scientific">Melanopsichium pennsylvanicum</name>
    <dbReference type="NCBI Taxonomy" id="63383"/>
    <lineage>
        <taxon>Eukaryota</taxon>
        <taxon>Fungi</taxon>
        <taxon>Dikarya</taxon>
        <taxon>Basidiomycota</taxon>
        <taxon>Ustilaginomycotina</taxon>
        <taxon>Ustilaginomycetes</taxon>
        <taxon>Ustilaginales</taxon>
        <taxon>Ustilaginaceae</taxon>
        <taxon>Melanopsichium</taxon>
    </lineage>
</organism>
<evidence type="ECO:0000256" key="4">
    <source>
        <dbReference type="ARBA" id="ARBA00022824"/>
    </source>
</evidence>
<dbReference type="GO" id="GO:0005783">
    <property type="term" value="C:endoplasmic reticulum"/>
    <property type="evidence" value="ECO:0007669"/>
    <property type="project" value="UniProtKB-SubCell"/>
</dbReference>
<evidence type="ECO:0000256" key="1">
    <source>
        <dbReference type="ARBA" id="ARBA00004222"/>
    </source>
</evidence>
<sequence length="306" mass="32868">MARVYSFWIFDRYCNAIYHQDWSHLHASSSSSAPKGPLSPTIAQTSSFASLGASIQRATTGTPNLASSSAPLPARRPGEPSLPGVTRISPVTQREMSNSLSARLPADPSSASVPTKSVVNASSNGLLPFDEEAKLVYGVVFSLRNMVRKLGGDAENFNSYTTSTYTLAHLHTPTMYTFVILTDPVPPPSSIPPRNSQGYIIGNASAALSGRSSFGTGGGIPGTGGMSLNGVLLQIYRGPWVDNVVKNPLLSTLEREQRVVEPDEDDGEVKLIRENRLDRMYGIDTDAFREGLQKVLQQNKLSAPAS</sequence>
<dbReference type="InterPro" id="IPR011012">
    <property type="entry name" value="Longin-like_dom_sf"/>
</dbReference>
<evidence type="ECO:0000313" key="9">
    <source>
        <dbReference type="EMBL" id="SNX84729.1"/>
    </source>
</evidence>
<dbReference type="Pfam" id="PF04099">
    <property type="entry name" value="Sybindin"/>
    <property type="match status" value="1"/>
</dbReference>
<dbReference type="Gene3D" id="3.30.450.70">
    <property type="match status" value="1"/>
</dbReference>
<dbReference type="GO" id="GO:0030008">
    <property type="term" value="C:TRAPP complex"/>
    <property type="evidence" value="ECO:0007669"/>
    <property type="project" value="InterPro"/>
</dbReference>
<evidence type="ECO:0000256" key="2">
    <source>
        <dbReference type="ARBA" id="ARBA00004240"/>
    </source>
</evidence>
<dbReference type="SUPFAM" id="SSF64356">
    <property type="entry name" value="SNARE-like"/>
    <property type="match status" value="1"/>
</dbReference>
<name>A0AAJ4XKZ9_9BASI</name>
<keyword evidence="4" id="KW-0256">Endoplasmic reticulum</keyword>
<proteinExistence type="inferred from homology"/>
<dbReference type="PANTHER" id="PTHR23249:SF16">
    <property type="entry name" value="TRAFFICKING PROTEIN PARTICLE COMPLEX SUBUNIT 1"/>
    <property type="match status" value="1"/>
</dbReference>
<dbReference type="GO" id="GO:0006888">
    <property type="term" value="P:endoplasmic reticulum to Golgi vesicle-mediated transport"/>
    <property type="evidence" value="ECO:0007669"/>
    <property type="project" value="TreeGrafter"/>
</dbReference>
<comment type="similarity">
    <text evidence="7">Belongs to the TRAPP small subunits family. BET5 subfamily.</text>
</comment>
<evidence type="ECO:0000313" key="10">
    <source>
        <dbReference type="Proteomes" id="UP001294444"/>
    </source>
</evidence>
<reference evidence="9" key="1">
    <citation type="submission" date="2023-10" db="EMBL/GenBank/DDBJ databases">
        <authorList>
            <person name="Guldener U."/>
        </authorList>
    </citation>
    <scope>NUCLEOTIDE SEQUENCE</scope>
    <source>
        <strain evidence="9">Mp4</strain>
    </source>
</reference>
<comment type="caution">
    <text evidence="9">The sequence shown here is derived from an EMBL/GenBank/DDBJ whole genome shotgun (WGS) entry which is preliminary data.</text>
</comment>
<dbReference type="AlphaFoldDB" id="A0AAJ4XKZ9"/>
<evidence type="ECO:0000256" key="8">
    <source>
        <dbReference type="SAM" id="MobiDB-lite"/>
    </source>
</evidence>